<dbReference type="AlphaFoldDB" id="A0AA40CSI3"/>
<dbReference type="CDD" id="cd04301">
    <property type="entry name" value="NAT_SF"/>
    <property type="match status" value="1"/>
</dbReference>
<proteinExistence type="predicted"/>
<keyword evidence="3" id="KW-1185">Reference proteome</keyword>
<dbReference type="PROSITE" id="PS51186">
    <property type="entry name" value="GNAT"/>
    <property type="match status" value="1"/>
</dbReference>
<gene>
    <name evidence="2" type="ORF">B0T16DRAFT_410858</name>
</gene>
<evidence type="ECO:0000259" key="1">
    <source>
        <dbReference type="PROSITE" id="PS51186"/>
    </source>
</evidence>
<dbReference type="InterPro" id="IPR000182">
    <property type="entry name" value="GNAT_dom"/>
</dbReference>
<comment type="caution">
    <text evidence="2">The sequence shown here is derived from an EMBL/GenBank/DDBJ whole genome shotgun (WGS) entry which is preliminary data.</text>
</comment>
<dbReference type="GO" id="GO:0016747">
    <property type="term" value="F:acyltransferase activity, transferring groups other than amino-acyl groups"/>
    <property type="evidence" value="ECO:0007669"/>
    <property type="project" value="InterPro"/>
</dbReference>
<dbReference type="PANTHER" id="PTHR43072">
    <property type="entry name" value="N-ACETYLTRANSFERASE"/>
    <property type="match status" value="1"/>
</dbReference>
<dbReference type="PANTHER" id="PTHR43072:SF8">
    <property type="entry name" value="ACYLTRANSFERASE FABY-RELATED"/>
    <property type="match status" value="1"/>
</dbReference>
<organism evidence="2 3">
    <name type="scientific">Cercophora newfieldiana</name>
    <dbReference type="NCBI Taxonomy" id="92897"/>
    <lineage>
        <taxon>Eukaryota</taxon>
        <taxon>Fungi</taxon>
        <taxon>Dikarya</taxon>
        <taxon>Ascomycota</taxon>
        <taxon>Pezizomycotina</taxon>
        <taxon>Sordariomycetes</taxon>
        <taxon>Sordariomycetidae</taxon>
        <taxon>Sordariales</taxon>
        <taxon>Lasiosphaeriaceae</taxon>
        <taxon>Cercophora</taxon>
    </lineage>
</organism>
<reference evidence="2" key="1">
    <citation type="submission" date="2023-06" db="EMBL/GenBank/DDBJ databases">
        <title>Genome-scale phylogeny and comparative genomics of the fungal order Sordariales.</title>
        <authorList>
            <consortium name="Lawrence Berkeley National Laboratory"/>
            <person name="Hensen N."/>
            <person name="Bonometti L."/>
            <person name="Westerberg I."/>
            <person name="Brannstrom I.O."/>
            <person name="Guillou S."/>
            <person name="Cros-Aarteil S."/>
            <person name="Calhoun S."/>
            <person name="Haridas S."/>
            <person name="Kuo A."/>
            <person name="Mondo S."/>
            <person name="Pangilinan J."/>
            <person name="Riley R."/>
            <person name="Labutti K."/>
            <person name="Andreopoulos B."/>
            <person name="Lipzen A."/>
            <person name="Chen C."/>
            <person name="Yanf M."/>
            <person name="Daum C."/>
            <person name="Ng V."/>
            <person name="Clum A."/>
            <person name="Steindorff A."/>
            <person name="Ohm R."/>
            <person name="Martin F."/>
            <person name="Silar P."/>
            <person name="Natvig D."/>
            <person name="Lalanne C."/>
            <person name="Gautier V."/>
            <person name="Ament-Velasquez S.L."/>
            <person name="Kruys A."/>
            <person name="Hutchinson M.I."/>
            <person name="Powell A.J."/>
            <person name="Barry K."/>
            <person name="Miller A.N."/>
            <person name="Grigoriev I.V."/>
            <person name="Debuchy R."/>
            <person name="Gladieux P."/>
            <person name="Thoren M.H."/>
            <person name="Johannesson H."/>
        </authorList>
    </citation>
    <scope>NUCLEOTIDE SEQUENCE</scope>
    <source>
        <strain evidence="2">SMH2532-1</strain>
    </source>
</reference>
<dbReference type="Gene3D" id="3.40.630.30">
    <property type="match status" value="1"/>
</dbReference>
<dbReference type="EMBL" id="JAULSV010000003">
    <property type="protein sequence ID" value="KAK0649896.1"/>
    <property type="molecule type" value="Genomic_DNA"/>
</dbReference>
<dbReference type="InterPro" id="IPR016181">
    <property type="entry name" value="Acyl_CoA_acyltransferase"/>
</dbReference>
<accession>A0AA40CSI3</accession>
<name>A0AA40CSI3_9PEZI</name>
<protein>
    <submittedName>
        <fullName evidence="2">Phosphinotricin acetyltransferase</fullName>
    </submittedName>
</protein>
<dbReference type="Pfam" id="PF13420">
    <property type="entry name" value="Acetyltransf_4"/>
    <property type="match status" value="1"/>
</dbReference>
<dbReference type="SUPFAM" id="SSF55729">
    <property type="entry name" value="Acyl-CoA N-acyltransferases (Nat)"/>
    <property type="match status" value="1"/>
</dbReference>
<feature type="domain" description="N-acetyltransferase" evidence="1">
    <location>
        <begin position="7"/>
        <end position="180"/>
    </location>
</feature>
<evidence type="ECO:0000313" key="3">
    <source>
        <dbReference type="Proteomes" id="UP001174936"/>
    </source>
</evidence>
<evidence type="ECO:0000313" key="2">
    <source>
        <dbReference type="EMBL" id="KAK0649896.1"/>
    </source>
</evidence>
<sequence>MSQSTAITIRPLRPSTDIGAITEIYADAVIHTTATYETTAPSEAEMRQRLADSVQANGFPCFVAEETTSSSSILGYAYVTAYRPRPAYRYTVEHSVYVAPTARRRGVGRLLMTAIIRECVKMGFRQIIAVIGESGDGNLETNASVRFHQSFGFRISGTLQGSGYKFGRWLDTTFMQLSINGGSNVPVDPESVPEIKFQRGTAAQK</sequence>
<dbReference type="Proteomes" id="UP001174936">
    <property type="component" value="Unassembled WGS sequence"/>
</dbReference>